<reference evidence="1" key="1">
    <citation type="submission" date="2021-06" db="EMBL/GenBank/DDBJ databases">
        <authorList>
            <person name="Hodson N. C."/>
            <person name="Mongue J. A."/>
            <person name="Jaron S. K."/>
        </authorList>
    </citation>
    <scope>NUCLEOTIDE SEQUENCE</scope>
</reference>
<dbReference type="AlphaFoldDB" id="A0A8J2KRT9"/>
<evidence type="ECO:0000313" key="2">
    <source>
        <dbReference type="Proteomes" id="UP000708208"/>
    </source>
</evidence>
<dbReference type="Proteomes" id="UP000708208">
    <property type="component" value="Unassembled WGS sequence"/>
</dbReference>
<comment type="caution">
    <text evidence="1">The sequence shown here is derived from an EMBL/GenBank/DDBJ whole genome shotgun (WGS) entry which is preliminary data.</text>
</comment>
<gene>
    <name evidence="1" type="ORF">AFUS01_LOCUS32822</name>
</gene>
<protein>
    <submittedName>
        <fullName evidence="1">Uncharacterized protein</fullName>
    </submittedName>
</protein>
<name>A0A8J2KRT9_9HEXA</name>
<accession>A0A8J2KRT9</accession>
<proteinExistence type="predicted"/>
<evidence type="ECO:0000313" key="1">
    <source>
        <dbReference type="EMBL" id="CAG7822557.1"/>
    </source>
</evidence>
<sequence>MCFLRSSASFERLNWLHWPDSSELQRKTDILGWRISEETREGVEDQIELVCLSVKESGEERLSTRPRLG</sequence>
<keyword evidence="2" id="KW-1185">Reference proteome</keyword>
<organism evidence="1 2">
    <name type="scientific">Allacma fusca</name>
    <dbReference type="NCBI Taxonomy" id="39272"/>
    <lineage>
        <taxon>Eukaryota</taxon>
        <taxon>Metazoa</taxon>
        <taxon>Ecdysozoa</taxon>
        <taxon>Arthropoda</taxon>
        <taxon>Hexapoda</taxon>
        <taxon>Collembola</taxon>
        <taxon>Symphypleona</taxon>
        <taxon>Sminthuridae</taxon>
        <taxon>Allacma</taxon>
    </lineage>
</organism>
<dbReference type="EMBL" id="CAJVCH010526743">
    <property type="protein sequence ID" value="CAG7822557.1"/>
    <property type="molecule type" value="Genomic_DNA"/>
</dbReference>